<feature type="domain" description="EamA" evidence="7">
    <location>
        <begin position="7"/>
        <end position="140"/>
    </location>
</feature>
<comment type="subcellular location">
    <subcellularLocation>
        <location evidence="1">Cell membrane</location>
        <topology evidence="1">Multi-pass membrane protein</topology>
    </subcellularLocation>
</comment>
<dbReference type="RefSeq" id="WP_021929575.1">
    <property type="nucleotide sequence ID" value="NZ_AP023322.1"/>
</dbReference>
<dbReference type="PANTHER" id="PTHR32322">
    <property type="entry name" value="INNER MEMBRANE TRANSPORTER"/>
    <property type="match status" value="1"/>
</dbReference>
<sequence length="307" mass="33841">MDAGKWRGHIALLSANVIWGINTPISKTIMPGYLPAGALNYFRLVGACLAFWLVSLFCKREKVSKRDLWLLFWAAFFGVMFNQILFLRGLAMTAPIDAAIVATTAPIITMIVSAMYLKEPITWTKVIGVVVGMSGAILLISSSHHGVAGESNMWGNLLCLISCFSFAIYLTVFKDLISRYSPVTIMKWLFLYGTIACFPVLYKDVVSVDYASLVPDAWWRIGYVILFATFLSYLLVPIGQKNLRPTTLSMYNYVQPLVASFVAVLIGLDTFGLVKGIAGVLVFSGVYIVTQSKSRAQVLAEKSGTKK</sequence>
<dbReference type="KEGG" id="copr:Cop2CBH44_26540"/>
<keyword evidence="3 6" id="KW-0812">Transmembrane</keyword>
<protein>
    <submittedName>
        <fullName evidence="8">Membrane protein</fullName>
    </submittedName>
</protein>
<gene>
    <name evidence="8" type="ORF">Cop2CBH44_26540</name>
</gene>
<dbReference type="Pfam" id="PF00892">
    <property type="entry name" value="EamA"/>
    <property type="match status" value="2"/>
</dbReference>
<reference evidence="9" key="1">
    <citation type="submission" date="2020-07" db="EMBL/GenBank/DDBJ databases">
        <title>Complete genome sequencing of Coprobacter sp. strain 2CBH44.</title>
        <authorList>
            <person name="Sakamoto M."/>
            <person name="Murakami T."/>
            <person name="Mori H."/>
        </authorList>
    </citation>
    <scope>NUCLEOTIDE SEQUENCE [LARGE SCALE GENOMIC DNA]</scope>
    <source>
        <strain evidence="9">2CBH44</strain>
    </source>
</reference>
<feature type="transmembrane region" description="Helical" evidence="6">
    <location>
        <begin position="70"/>
        <end position="90"/>
    </location>
</feature>
<evidence type="ECO:0000313" key="9">
    <source>
        <dbReference type="Proteomes" id="UP000594042"/>
    </source>
</evidence>
<feature type="transmembrane region" description="Helical" evidence="6">
    <location>
        <begin position="96"/>
        <end position="117"/>
    </location>
</feature>
<name>A0A7G1I0V1_9BACT</name>
<evidence type="ECO:0000313" key="8">
    <source>
        <dbReference type="EMBL" id="BCI64301.1"/>
    </source>
</evidence>
<dbReference type="EMBL" id="AP023322">
    <property type="protein sequence ID" value="BCI64301.1"/>
    <property type="molecule type" value="Genomic_DNA"/>
</dbReference>
<dbReference type="Proteomes" id="UP000594042">
    <property type="component" value="Chromosome"/>
</dbReference>
<organism evidence="8 9">
    <name type="scientific">Coprobacter secundus subsp. similis</name>
    <dbReference type="NCBI Taxonomy" id="2751153"/>
    <lineage>
        <taxon>Bacteria</taxon>
        <taxon>Pseudomonadati</taxon>
        <taxon>Bacteroidota</taxon>
        <taxon>Bacteroidia</taxon>
        <taxon>Bacteroidales</taxon>
        <taxon>Barnesiellaceae</taxon>
        <taxon>Coprobacter</taxon>
    </lineage>
</organism>
<proteinExistence type="predicted"/>
<feature type="transmembrane region" description="Helical" evidence="6">
    <location>
        <begin position="185"/>
        <end position="202"/>
    </location>
</feature>
<accession>A0A7G1I0V1</accession>
<feature type="transmembrane region" description="Helical" evidence="6">
    <location>
        <begin position="153"/>
        <end position="173"/>
    </location>
</feature>
<dbReference type="InterPro" id="IPR050638">
    <property type="entry name" value="AA-Vitamin_Transporters"/>
</dbReference>
<feature type="transmembrane region" description="Helical" evidence="6">
    <location>
        <begin position="126"/>
        <end position="147"/>
    </location>
</feature>
<dbReference type="PANTHER" id="PTHR32322:SF18">
    <property type="entry name" value="S-ADENOSYLMETHIONINE_S-ADENOSYLHOMOCYSTEINE TRANSPORTER"/>
    <property type="match status" value="1"/>
</dbReference>
<dbReference type="SUPFAM" id="SSF103481">
    <property type="entry name" value="Multidrug resistance efflux transporter EmrE"/>
    <property type="match status" value="2"/>
</dbReference>
<feature type="transmembrane region" description="Helical" evidence="6">
    <location>
        <begin position="217"/>
        <end position="236"/>
    </location>
</feature>
<keyword evidence="9" id="KW-1185">Reference proteome</keyword>
<evidence type="ECO:0000256" key="4">
    <source>
        <dbReference type="ARBA" id="ARBA00022989"/>
    </source>
</evidence>
<dbReference type="AlphaFoldDB" id="A0A7G1I0V1"/>
<keyword evidence="4 6" id="KW-1133">Transmembrane helix</keyword>
<dbReference type="Gene3D" id="1.10.3730.20">
    <property type="match status" value="1"/>
</dbReference>
<evidence type="ECO:0000259" key="7">
    <source>
        <dbReference type="Pfam" id="PF00892"/>
    </source>
</evidence>
<feature type="transmembrane region" description="Helical" evidence="6">
    <location>
        <begin position="41"/>
        <end position="58"/>
    </location>
</feature>
<keyword evidence="2" id="KW-1003">Cell membrane</keyword>
<dbReference type="InterPro" id="IPR000620">
    <property type="entry name" value="EamA_dom"/>
</dbReference>
<dbReference type="InterPro" id="IPR037185">
    <property type="entry name" value="EmrE-like"/>
</dbReference>
<evidence type="ECO:0000256" key="5">
    <source>
        <dbReference type="ARBA" id="ARBA00023136"/>
    </source>
</evidence>
<evidence type="ECO:0000256" key="1">
    <source>
        <dbReference type="ARBA" id="ARBA00004651"/>
    </source>
</evidence>
<keyword evidence="5 6" id="KW-0472">Membrane</keyword>
<evidence type="ECO:0000256" key="6">
    <source>
        <dbReference type="SAM" id="Phobius"/>
    </source>
</evidence>
<evidence type="ECO:0000256" key="2">
    <source>
        <dbReference type="ARBA" id="ARBA00022475"/>
    </source>
</evidence>
<feature type="domain" description="EamA" evidence="7">
    <location>
        <begin position="153"/>
        <end position="290"/>
    </location>
</feature>
<dbReference type="GO" id="GO:0005886">
    <property type="term" value="C:plasma membrane"/>
    <property type="evidence" value="ECO:0007669"/>
    <property type="project" value="UniProtKB-SubCell"/>
</dbReference>
<evidence type="ECO:0000256" key="3">
    <source>
        <dbReference type="ARBA" id="ARBA00022692"/>
    </source>
</evidence>